<organism evidence="10 11">
    <name type="scientific">Sphagnum troendelagicum</name>
    <dbReference type="NCBI Taxonomy" id="128251"/>
    <lineage>
        <taxon>Eukaryota</taxon>
        <taxon>Viridiplantae</taxon>
        <taxon>Streptophyta</taxon>
        <taxon>Embryophyta</taxon>
        <taxon>Bryophyta</taxon>
        <taxon>Sphagnophytina</taxon>
        <taxon>Sphagnopsida</taxon>
        <taxon>Sphagnales</taxon>
        <taxon>Sphagnaceae</taxon>
        <taxon>Sphagnum</taxon>
    </lineage>
</organism>
<evidence type="ECO:0000256" key="4">
    <source>
        <dbReference type="ARBA" id="ARBA00022989"/>
    </source>
</evidence>
<keyword evidence="5 9" id="KW-0472">Membrane</keyword>
<evidence type="ECO:0000256" key="2">
    <source>
        <dbReference type="ARBA" id="ARBA00008444"/>
    </source>
</evidence>
<sequence>MAQSVAEDEGMMKAEFEEWGTKTTIGVLAGMLYGGLREALGSVEKEKVLLHSAHDTKQDFRHRHNSMRQMAEHRVLRIARGTVLGGAKLGAFTAVFCGVQHGLAVKRGCHDTYNVVVAGGVTGAAFGLTVPGSLWSRLRFGAIGSVLGTAVCFPLGLAYTTLQSQLQQQQQQQQQQQEESQQVSLEANEGDKGGIGAVIKRLENNVMCKYLTELNDDVASVTHRSRL</sequence>
<keyword evidence="3 9" id="KW-0812">Transmembrane</keyword>
<evidence type="ECO:0000256" key="9">
    <source>
        <dbReference type="SAM" id="Phobius"/>
    </source>
</evidence>
<gene>
    <name evidence="10" type="ORF">CSSPTR1EN2_LOCUS12216</name>
</gene>
<protein>
    <recommendedName>
        <fullName evidence="6">Complex I assembly factor TIMMDC1, mitochondrial</fullName>
    </recommendedName>
    <alternativeName>
        <fullName evidence="7">Translocase of inner mitochondrial membrane domain-containing protein 1</fullName>
    </alternativeName>
</protein>
<evidence type="ECO:0000313" key="11">
    <source>
        <dbReference type="Proteomes" id="UP001497512"/>
    </source>
</evidence>
<dbReference type="EMBL" id="OZ019894">
    <property type="protein sequence ID" value="CAK9214407.1"/>
    <property type="molecule type" value="Genomic_DNA"/>
</dbReference>
<keyword evidence="8" id="KW-0175">Coiled coil</keyword>
<dbReference type="PANTHER" id="PTHR13002">
    <property type="entry name" value="C3ORF1 PROTEIN-RELATED"/>
    <property type="match status" value="1"/>
</dbReference>
<comment type="subcellular location">
    <subcellularLocation>
        <location evidence="1">Membrane</location>
        <topology evidence="1">Multi-pass membrane protein</topology>
    </subcellularLocation>
</comment>
<evidence type="ECO:0000256" key="8">
    <source>
        <dbReference type="SAM" id="Coils"/>
    </source>
</evidence>
<evidence type="ECO:0000256" key="3">
    <source>
        <dbReference type="ARBA" id="ARBA00022692"/>
    </source>
</evidence>
<dbReference type="InterPro" id="IPR055299">
    <property type="entry name" value="TIMMDC1"/>
</dbReference>
<keyword evidence="4 9" id="KW-1133">Transmembrane helix</keyword>
<dbReference type="Proteomes" id="UP001497512">
    <property type="component" value="Chromosome 2"/>
</dbReference>
<feature type="coiled-coil region" evidence="8">
    <location>
        <begin position="159"/>
        <end position="186"/>
    </location>
</feature>
<evidence type="ECO:0000256" key="6">
    <source>
        <dbReference type="ARBA" id="ARBA00040778"/>
    </source>
</evidence>
<feature type="transmembrane region" description="Helical" evidence="9">
    <location>
        <begin position="113"/>
        <end position="134"/>
    </location>
</feature>
<comment type="similarity">
    <text evidence="2">Belongs to the Tim17/Tim22/Tim23 family.</text>
</comment>
<name>A0ABP0U7E8_9BRYO</name>
<reference evidence="10" key="1">
    <citation type="submission" date="2024-02" db="EMBL/GenBank/DDBJ databases">
        <authorList>
            <consortium name="ELIXIR-Norway"/>
            <consortium name="Elixir Norway"/>
        </authorList>
    </citation>
    <scope>NUCLEOTIDE SEQUENCE</scope>
</reference>
<evidence type="ECO:0000313" key="10">
    <source>
        <dbReference type="EMBL" id="CAK9214407.1"/>
    </source>
</evidence>
<proteinExistence type="inferred from homology"/>
<evidence type="ECO:0000256" key="7">
    <source>
        <dbReference type="ARBA" id="ARBA00041344"/>
    </source>
</evidence>
<feature type="transmembrane region" description="Helical" evidence="9">
    <location>
        <begin position="140"/>
        <end position="162"/>
    </location>
</feature>
<dbReference type="PANTHER" id="PTHR13002:SF1">
    <property type="entry name" value="COMPLEX I ASSEMBLY FACTOR TIMMDC1, MITOCHONDRIAL"/>
    <property type="match status" value="1"/>
</dbReference>
<keyword evidence="11" id="KW-1185">Reference proteome</keyword>
<accession>A0ABP0U7E8</accession>
<dbReference type="Pfam" id="PF02466">
    <property type="entry name" value="Tim17"/>
    <property type="match status" value="1"/>
</dbReference>
<evidence type="ECO:0000256" key="1">
    <source>
        <dbReference type="ARBA" id="ARBA00004141"/>
    </source>
</evidence>
<evidence type="ECO:0000256" key="5">
    <source>
        <dbReference type="ARBA" id="ARBA00023136"/>
    </source>
</evidence>